<proteinExistence type="inferred from homology"/>
<comment type="similarity">
    <text evidence="2">Belongs to the IFT57 family.</text>
</comment>
<dbReference type="AlphaFoldDB" id="A0A6P7SBN5"/>
<keyword evidence="3" id="KW-0969">Cilium</keyword>
<keyword evidence="4" id="KW-0966">Cell projection</keyword>
<feature type="coiled-coil region" evidence="5">
    <location>
        <begin position="260"/>
        <end position="294"/>
    </location>
</feature>
<dbReference type="GO" id="GO:0042073">
    <property type="term" value="P:intraciliary transport"/>
    <property type="evidence" value="ECO:0007669"/>
    <property type="project" value="TreeGrafter"/>
</dbReference>
<evidence type="ECO:0000256" key="1">
    <source>
        <dbReference type="ARBA" id="ARBA00004138"/>
    </source>
</evidence>
<feature type="coiled-coil region" evidence="5">
    <location>
        <begin position="334"/>
        <end position="381"/>
    </location>
</feature>
<evidence type="ECO:0000256" key="2">
    <source>
        <dbReference type="ARBA" id="ARBA00009415"/>
    </source>
</evidence>
<dbReference type="GO" id="GO:0005815">
    <property type="term" value="C:microtubule organizing center"/>
    <property type="evidence" value="ECO:0007669"/>
    <property type="project" value="TreeGrafter"/>
</dbReference>
<dbReference type="GO" id="GO:0005929">
    <property type="term" value="C:cilium"/>
    <property type="evidence" value="ECO:0007669"/>
    <property type="project" value="UniProtKB-SubCell"/>
</dbReference>
<keyword evidence="6" id="KW-1185">Reference proteome</keyword>
<evidence type="ECO:0000313" key="7">
    <source>
        <dbReference type="RefSeq" id="XP_029635396.1"/>
    </source>
</evidence>
<dbReference type="GO" id="GO:0005794">
    <property type="term" value="C:Golgi apparatus"/>
    <property type="evidence" value="ECO:0007669"/>
    <property type="project" value="TreeGrafter"/>
</dbReference>
<accession>A0A6P7SBN5</accession>
<name>A0A6P7SBN5_9MOLL</name>
<keyword evidence="5" id="KW-0175">Coiled coil</keyword>
<dbReference type="Pfam" id="PF10498">
    <property type="entry name" value="IFT57"/>
    <property type="match status" value="1"/>
</dbReference>
<dbReference type="RefSeq" id="XP_029635396.1">
    <property type="nucleotide sequence ID" value="XM_029779536.2"/>
</dbReference>
<sequence>MSEEKRRTEEIEDVSPGMAYLPFVNMEELLEKLRLLNYEKSFMTIMNMKPLSRHYFALPTNPGEQFYMFTCLAAWLIQGTGRQFDIPQEKDDPNATISSILEVVRDFGYTLNFAPSKLKQGCGEHCIYVLNRLADEALKRQNFKWAKPIYPEEEEDEEIIIMAEDMELDLNKMEEDGIVDEADAGDDFDEEPLMRLDNLQSLKESKLKEGSNKPDNILESQTNLDEWLLEVQRVTPQLKVLIRTDNKDWRLHVDQMHQHKNNIEVSMEETKSYLQELQDEIDRSLEKIRSREKYTNKQLDHSLTEFRAFQDQLAEIKERYRQASGGLTDRSRILAEITEELDKVKSEMEERGNTMTDGAPLVKIKQTLQQLKKECSQMDVRSGVVEHILLQAKLKDKNIQNKQAHTIEMQEY</sequence>
<dbReference type="KEGG" id="osn:115210798"/>
<evidence type="ECO:0000313" key="6">
    <source>
        <dbReference type="Proteomes" id="UP000515154"/>
    </source>
</evidence>
<evidence type="ECO:0000256" key="3">
    <source>
        <dbReference type="ARBA" id="ARBA00023069"/>
    </source>
</evidence>
<dbReference type="InterPro" id="IPR019530">
    <property type="entry name" value="Intra-flagellar_transport_57"/>
</dbReference>
<dbReference type="GO" id="GO:1905515">
    <property type="term" value="P:non-motile cilium assembly"/>
    <property type="evidence" value="ECO:0007669"/>
    <property type="project" value="TreeGrafter"/>
</dbReference>
<dbReference type="GO" id="GO:0030992">
    <property type="term" value="C:intraciliary transport particle B"/>
    <property type="evidence" value="ECO:0007669"/>
    <property type="project" value="TreeGrafter"/>
</dbReference>
<comment type="subcellular location">
    <subcellularLocation>
        <location evidence="1">Cell projection</location>
        <location evidence="1">Cilium</location>
    </subcellularLocation>
</comment>
<evidence type="ECO:0000256" key="5">
    <source>
        <dbReference type="SAM" id="Coils"/>
    </source>
</evidence>
<evidence type="ECO:0000256" key="4">
    <source>
        <dbReference type="ARBA" id="ARBA00023273"/>
    </source>
</evidence>
<organism evidence="6 7">
    <name type="scientific">Octopus sinensis</name>
    <name type="common">East Asian common octopus</name>
    <dbReference type="NCBI Taxonomy" id="2607531"/>
    <lineage>
        <taxon>Eukaryota</taxon>
        <taxon>Metazoa</taxon>
        <taxon>Spiralia</taxon>
        <taxon>Lophotrochozoa</taxon>
        <taxon>Mollusca</taxon>
        <taxon>Cephalopoda</taxon>
        <taxon>Coleoidea</taxon>
        <taxon>Octopodiformes</taxon>
        <taxon>Octopoda</taxon>
        <taxon>Incirrata</taxon>
        <taxon>Octopodidae</taxon>
        <taxon>Octopus</taxon>
    </lineage>
</organism>
<reference evidence="7" key="1">
    <citation type="submission" date="2025-08" db="UniProtKB">
        <authorList>
            <consortium name="RefSeq"/>
        </authorList>
    </citation>
    <scope>IDENTIFICATION</scope>
</reference>
<protein>
    <submittedName>
        <fullName evidence="7">Intraflagellar transport protein 57 homolog</fullName>
    </submittedName>
</protein>
<gene>
    <name evidence="7" type="primary">LOC115210798</name>
</gene>
<dbReference type="PANTHER" id="PTHR16011:SF0">
    <property type="entry name" value="INTRAFLAGELLAR TRANSPORT PROTEIN 57 HOMOLOG"/>
    <property type="match status" value="1"/>
</dbReference>
<dbReference type="Proteomes" id="UP000515154">
    <property type="component" value="Linkage group LG4"/>
</dbReference>
<dbReference type="PANTHER" id="PTHR16011">
    <property type="entry name" value="IFT57/HIPPI"/>
    <property type="match status" value="1"/>
</dbReference>